<feature type="region of interest" description="Disordered" evidence="1">
    <location>
        <begin position="239"/>
        <end position="263"/>
    </location>
</feature>
<accession>A0A6A6RRD5</accession>
<dbReference type="SUPFAM" id="SSF55486">
    <property type="entry name" value="Metalloproteases ('zincins'), catalytic domain"/>
    <property type="match status" value="1"/>
</dbReference>
<feature type="non-terminal residue" evidence="2">
    <location>
        <position position="1"/>
    </location>
</feature>
<organism evidence="2 3">
    <name type="scientific">Massarina eburnea CBS 473.64</name>
    <dbReference type="NCBI Taxonomy" id="1395130"/>
    <lineage>
        <taxon>Eukaryota</taxon>
        <taxon>Fungi</taxon>
        <taxon>Dikarya</taxon>
        <taxon>Ascomycota</taxon>
        <taxon>Pezizomycotina</taxon>
        <taxon>Dothideomycetes</taxon>
        <taxon>Pleosporomycetidae</taxon>
        <taxon>Pleosporales</taxon>
        <taxon>Massarineae</taxon>
        <taxon>Massarinaceae</taxon>
        <taxon>Massarina</taxon>
    </lineage>
</organism>
<dbReference type="Proteomes" id="UP000799753">
    <property type="component" value="Unassembled WGS sequence"/>
</dbReference>
<dbReference type="EMBL" id="MU006790">
    <property type="protein sequence ID" value="KAF2638199.1"/>
    <property type="molecule type" value="Genomic_DNA"/>
</dbReference>
<evidence type="ECO:0000313" key="2">
    <source>
        <dbReference type="EMBL" id="KAF2638199.1"/>
    </source>
</evidence>
<name>A0A6A6RRD5_9PLEO</name>
<protein>
    <submittedName>
        <fullName evidence="2">Uncharacterized protein</fullName>
    </submittedName>
</protein>
<feature type="compositionally biased region" description="Basic and acidic residues" evidence="1">
    <location>
        <begin position="249"/>
        <end position="261"/>
    </location>
</feature>
<dbReference type="OrthoDB" id="2142213at2759"/>
<keyword evidence="3" id="KW-1185">Reference proteome</keyword>
<gene>
    <name evidence="2" type="ORF">P280DRAFT_405066</name>
</gene>
<proteinExistence type="predicted"/>
<sequence length="291" mass="32527">AKLTKPVLNQNIDYLKDGLNKNLPETKYTKSQWQSGWIPQACKNLASDTKTSPKDFEIWDVTYADCGDPWVFCHHKNSGITIDSMARQFGKVPIQMRQWVRHILDVPAEGGWAFETDGNIVFNKPDDDMLPVIIHETGHSVDLSGAYDGKPISSSDDFWNNYDKDPNVSDNYAASNMVENVAQNTVIAVYNENVPGQYAGIEPKWNNIFHQYATLISRAIANGKGNNYFKPGQDAQCTHRMPPSAKVSVDGKKRSVEERRAGPKVGLSDNVIPIITQRDGVNKHSNCSVSW</sequence>
<evidence type="ECO:0000256" key="1">
    <source>
        <dbReference type="SAM" id="MobiDB-lite"/>
    </source>
</evidence>
<dbReference type="AlphaFoldDB" id="A0A6A6RRD5"/>
<evidence type="ECO:0000313" key="3">
    <source>
        <dbReference type="Proteomes" id="UP000799753"/>
    </source>
</evidence>
<reference evidence="2" key="1">
    <citation type="journal article" date="2020" name="Stud. Mycol.">
        <title>101 Dothideomycetes genomes: a test case for predicting lifestyles and emergence of pathogens.</title>
        <authorList>
            <person name="Haridas S."/>
            <person name="Albert R."/>
            <person name="Binder M."/>
            <person name="Bloem J."/>
            <person name="Labutti K."/>
            <person name="Salamov A."/>
            <person name="Andreopoulos B."/>
            <person name="Baker S."/>
            <person name="Barry K."/>
            <person name="Bills G."/>
            <person name="Bluhm B."/>
            <person name="Cannon C."/>
            <person name="Castanera R."/>
            <person name="Culley D."/>
            <person name="Daum C."/>
            <person name="Ezra D."/>
            <person name="Gonzalez J."/>
            <person name="Henrissat B."/>
            <person name="Kuo A."/>
            <person name="Liang C."/>
            <person name="Lipzen A."/>
            <person name="Lutzoni F."/>
            <person name="Magnuson J."/>
            <person name="Mondo S."/>
            <person name="Nolan M."/>
            <person name="Ohm R."/>
            <person name="Pangilinan J."/>
            <person name="Park H.-J."/>
            <person name="Ramirez L."/>
            <person name="Alfaro M."/>
            <person name="Sun H."/>
            <person name="Tritt A."/>
            <person name="Yoshinaga Y."/>
            <person name="Zwiers L.-H."/>
            <person name="Turgeon B."/>
            <person name="Goodwin S."/>
            <person name="Spatafora J."/>
            <person name="Crous P."/>
            <person name="Grigoriev I."/>
        </authorList>
    </citation>
    <scope>NUCLEOTIDE SEQUENCE</scope>
    <source>
        <strain evidence="2">CBS 473.64</strain>
    </source>
</reference>